<dbReference type="PANTHER" id="PTHR16035:SF14">
    <property type="entry name" value="FAMILY WITH SEQUENCE SIMILARITY 90 MEMBER A11, PSEUDOGENE-RELATED"/>
    <property type="match status" value="1"/>
</dbReference>
<dbReference type="Proteomes" id="UP001652580">
    <property type="component" value="Chromosome 3"/>
</dbReference>
<reference evidence="3" key="1">
    <citation type="submission" date="2025-08" db="UniProtKB">
        <authorList>
            <consortium name="RefSeq"/>
        </authorList>
    </citation>
    <scope>IDENTIFICATION</scope>
</reference>
<feature type="region of interest" description="Disordered" evidence="1">
    <location>
        <begin position="83"/>
        <end position="134"/>
    </location>
</feature>
<feature type="compositionally biased region" description="Low complexity" evidence="1">
    <location>
        <begin position="119"/>
        <end position="130"/>
    </location>
</feature>
<protein>
    <submittedName>
        <fullName evidence="3">Uncharacterized protein</fullName>
    </submittedName>
</protein>
<gene>
    <name evidence="3" type="primary">LOC103011768</name>
</gene>
<dbReference type="GeneID" id="103011768"/>
<accession>A0ABM3TC33</accession>
<name>A0ABM3TC33_BALAC</name>
<dbReference type="InterPro" id="IPR039213">
    <property type="entry name" value="FAM90"/>
</dbReference>
<organism evidence="2 3">
    <name type="scientific">Balaenoptera acutorostrata</name>
    <name type="common">Common minke whale</name>
    <name type="synonym">Balaena rostrata</name>
    <dbReference type="NCBI Taxonomy" id="9767"/>
    <lineage>
        <taxon>Eukaryota</taxon>
        <taxon>Metazoa</taxon>
        <taxon>Chordata</taxon>
        <taxon>Craniata</taxon>
        <taxon>Vertebrata</taxon>
        <taxon>Euteleostomi</taxon>
        <taxon>Mammalia</taxon>
        <taxon>Eutheria</taxon>
        <taxon>Laurasiatheria</taxon>
        <taxon>Artiodactyla</taxon>
        <taxon>Whippomorpha</taxon>
        <taxon>Cetacea</taxon>
        <taxon>Mysticeti</taxon>
        <taxon>Balaenopteridae</taxon>
        <taxon>Balaenoptera</taxon>
    </lineage>
</organism>
<evidence type="ECO:0000313" key="3">
    <source>
        <dbReference type="RefSeq" id="XP_057399655.1"/>
    </source>
</evidence>
<evidence type="ECO:0000256" key="1">
    <source>
        <dbReference type="SAM" id="MobiDB-lite"/>
    </source>
</evidence>
<evidence type="ECO:0000313" key="2">
    <source>
        <dbReference type="Proteomes" id="UP001652580"/>
    </source>
</evidence>
<sequence>MVPLNIMWTPTREPPQWPMLIQASKRKSVLEMDRPISSLIGNDDLKSTWPSGRPIKRSLVQDSISSIQAPGKRSAQISTLACLNPPKKPRLSPIQFPKKSTLRPDPRVFQNLQPPPSTTGPGPTVAPPVTRKTPAQVQSIDLQPPRNTSYLNTLQAYTRVQPPPVKHVPGQPLRMLFRRVGKAWWSCTYMTSPSLSPAEKPASPAQSPPMGKKSEEHCAPGHWSVLYDDLQISSSSEESE</sequence>
<dbReference type="PANTHER" id="PTHR16035">
    <property type="entry name" value="PROTEIN FAM90A1"/>
    <property type="match status" value="1"/>
</dbReference>
<feature type="region of interest" description="Disordered" evidence="1">
    <location>
        <begin position="192"/>
        <end position="219"/>
    </location>
</feature>
<dbReference type="RefSeq" id="XP_057399655.1">
    <property type="nucleotide sequence ID" value="XM_057543672.1"/>
</dbReference>
<proteinExistence type="predicted"/>
<keyword evidence="2" id="KW-1185">Reference proteome</keyword>